<evidence type="ECO:0000313" key="1">
    <source>
        <dbReference type="EMBL" id="EDR04504.1"/>
    </source>
</evidence>
<dbReference type="EMBL" id="DS547118">
    <property type="protein sequence ID" value="EDR04504.1"/>
    <property type="molecule type" value="Genomic_DNA"/>
</dbReference>
<dbReference type="RefSeq" id="XP_001885023.1">
    <property type="nucleotide sequence ID" value="XM_001884988.1"/>
</dbReference>
<organism evidence="2">
    <name type="scientific">Laccaria bicolor (strain S238N-H82 / ATCC MYA-4686)</name>
    <name type="common">Bicoloured deceiver</name>
    <name type="synonym">Laccaria laccata var. bicolor</name>
    <dbReference type="NCBI Taxonomy" id="486041"/>
    <lineage>
        <taxon>Eukaryota</taxon>
        <taxon>Fungi</taxon>
        <taxon>Dikarya</taxon>
        <taxon>Basidiomycota</taxon>
        <taxon>Agaricomycotina</taxon>
        <taxon>Agaricomycetes</taxon>
        <taxon>Agaricomycetidae</taxon>
        <taxon>Agaricales</taxon>
        <taxon>Agaricineae</taxon>
        <taxon>Hydnangiaceae</taxon>
        <taxon>Laccaria</taxon>
    </lineage>
</organism>
<dbReference type="GeneID" id="6080642"/>
<gene>
    <name evidence="1" type="ORF">LACBIDRAFT_330690</name>
</gene>
<sequence>MPAKPPPTVSIQLKSLARQGLSLTQELIWTRTEDKAHMTLWAFYLLLMYPCLVSNVSSAPTETMLPLAPIPSVPSVTPENVASALIPLAMLTLILNNGNTKPTLDPCVININQVDQAMSPVSTPEIPAKVASVPVPLATLTLNDSNTELTLNPHPMDVDKVKGTTSPSAPTLATNGQDDELKAALMDVDRVSGTNNLTLSISTVVNNPSKLLTWLTSNGMLGYLHGISEVKAWQDLVLLFFKFEMENTITGNLPTTHVQKRFHVESRYPHGVHLDSSFIYAMPAAEDWCSLHKGGAAGLYTVVMALSWWIKALSPADSSIYTWTAVHDVSWVINHISEKIGRASQGKKQGCKEPSLSGKGKRFISISSFHYVS</sequence>
<protein>
    <submittedName>
        <fullName evidence="1">Predicted protein</fullName>
    </submittedName>
</protein>
<keyword evidence="2" id="KW-1185">Reference proteome</keyword>
<proteinExistence type="predicted"/>
<dbReference type="KEGG" id="lbc:LACBIDRAFT_330690"/>
<dbReference type="Proteomes" id="UP000001194">
    <property type="component" value="Unassembled WGS sequence"/>
</dbReference>
<name>B0DM50_LACBS</name>
<dbReference type="OrthoDB" id="2803783at2759"/>
<reference evidence="1 2" key="1">
    <citation type="journal article" date="2008" name="Nature">
        <title>The genome of Laccaria bicolor provides insights into mycorrhizal symbiosis.</title>
        <authorList>
            <person name="Martin F."/>
            <person name="Aerts A."/>
            <person name="Ahren D."/>
            <person name="Brun A."/>
            <person name="Danchin E.G.J."/>
            <person name="Duchaussoy F."/>
            <person name="Gibon J."/>
            <person name="Kohler A."/>
            <person name="Lindquist E."/>
            <person name="Pereda V."/>
            <person name="Salamov A."/>
            <person name="Shapiro H.J."/>
            <person name="Wuyts J."/>
            <person name="Blaudez D."/>
            <person name="Buee M."/>
            <person name="Brokstein P."/>
            <person name="Canbaeck B."/>
            <person name="Cohen D."/>
            <person name="Courty P.E."/>
            <person name="Coutinho P.M."/>
            <person name="Delaruelle C."/>
            <person name="Detter J.C."/>
            <person name="Deveau A."/>
            <person name="DiFazio S."/>
            <person name="Duplessis S."/>
            <person name="Fraissinet-Tachet L."/>
            <person name="Lucic E."/>
            <person name="Frey-Klett P."/>
            <person name="Fourrey C."/>
            <person name="Feussner I."/>
            <person name="Gay G."/>
            <person name="Grimwood J."/>
            <person name="Hoegger P.J."/>
            <person name="Jain P."/>
            <person name="Kilaru S."/>
            <person name="Labbe J."/>
            <person name="Lin Y.C."/>
            <person name="Legue V."/>
            <person name="Le Tacon F."/>
            <person name="Marmeisse R."/>
            <person name="Melayah D."/>
            <person name="Montanini B."/>
            <person name="Muratet M."/>
            <person name="Nehls U."/>
            <person name="Niculita-Hirzel H."/>
            <person name="Oudot-Le Secq M.P."/>
            <person name="Peter M."/>
            <person name="Quesneville H."/>
            <person name="Rajashekar B."/>
            <person name="Reich M."/>
            <person name="Rouhier N."/>
            <person name="Schmutz J."/>
            <person name="Yin T."/>
            <person name="Chalot M."/>
            <person name="Henrissat B."/>
            <person name="Kuees U."/>
            <person name="Lucas S."/>
            <person name="Van de Peer Y."/>
            <person name="Podila G.K."/>
            <person name="Polle A."/>
            <person name="Pukkila P.J."/>
            <person name="Richardson P.M."/>
            <person name="Rouze P."/>
            <person name="Sanders I.R."/>
            <person name="Stajich J.E."/>
            <person name="Tunlid A."/>
            <person name="Tuskan G."/>
            <person name="Grigoriev I.V."/>
        </authorList>
    </citation>
    <scope>NUCLEOTIDE SEQUENCE [LARGE SCALE GENOMIC DNA]</scope>
    <source>
        <strain evidence="2">S238N-H82 / ATCC MYA-4686</strain>
    </source>
</reference>
<dbReference type="HOGENOM" id="CLU_741998_0_0_1"/>
<evidence type="ECO:0000313" key="2">
    <source>
        <dbReference type="Proteomes" id="UP000001194"/>
    </source>
</evidence>
<dbReference type="InParanoid" id="B0DM50"/>
<dbReference type="AlphaFoldDB" id="B0DM50"/>
<accession>B0DM50</accession>